<keyword evidence="6" id="KW-0808">Transferase</keyword>
<keyword evidence="3 5" id="KW-1133">Transmembrane helix</keyword>
<feature type="transmembrane region" description="Helical" evidence="5">
    <location>
        <begin position="94"/>
        <end position="110"/>
    </location>
</feature>
<dbReference type="Gene3D" id="1.20.120.1630">
    <property type="match status" value="1"/>
</dbReference>
<keyword evidence="2 5" id="KW-0812">Transmembrane</keyword>
<dbReference type="GO" id="GO:0008168">
    <property type="term" value="F:methyltransferase activity"/>
    <property type="evidence" value="ECO:0007669"/>
    <property type="project" value="UniProtKB-KW"/>
</dbReference>
<evidence type="ECO:0000256" key="5">
    <source>
        <dbReference type="SAM" id="Phobius"/>
    </source>
</evidence>
<organism evidence="6 7">
    <name type="scientific">Eiseniibacteriota bacterium</name>
    <dbReference type="NCBI Taxonomy" id="2212470"/>
    <lineage>
        <taxon>Bacteria</taxon>
        <taxon>Candidatus Eiseniibacteriota</taxon>
    </lineage>
</organism>
<reference evidence="6 7" key="1">
    <citation type="journal article" date="2019" name="Nat. Microbiol.">
        <title>Mediterranean grassland soil C-N compound turnover is dependent on rainfall and depth, and is mediated by genomically divergent microorganisms.</title>
        <authorList>
            <person name="Diamond S."/>
            <person name="Andeer P.F."/>
            <person name="Li Z."/>
            <person name="Crits-Christoph A."/>
            <person name="Burstein D."/>
            <person name="Anantharaman K."/>
            <person name="Lane K.R."/>
            <person name="Thomas B.C."/>
            <person name="Pan C."/>
            <person name="Northen T.R."/>
            <person name="Banfield J.F."/>
        </authorList>
    </citation>
    <scope>NUCLEOTIDE SEQUENCE [LARGE SCALE GENOMIC DNA]</scope>
    <source>
        <strain evidence="6">WS_3</strain>
    </source>
</reference>
<sequence length="164" mass="18768">MRAIVLLRAFVVGTIYVSLQVWFFPRWFGVQGDPRAPLVQPLRWMGLLPAAIGAAIILSCFRDFAVAGRGTPAPFDPPRGLVTRGPYRWVRNPMYLGLWLLLIGEAVLFARPTWSLFVYAPALIIVIHLFVVLYEEPTLRRKFGADYERYVANVKRWLPRKPTV</sequence>
<feature type="transmembrane region" description="Helical" evidence="5">
    <location>
        <begin position="44"/>
        <end position="61"/>
    </location>
</feature>
<proteinExistence type="predicted"/>
<comment type="caution">
    <text evidence="6">The sequence shown here is derived from an EMBL/GenBank/DDBJ whole genome shotgun (WGS) entry which is preliminary data.</text>
</comment>
<evidence type="ECO:0000256" key="2">
    <source>
        <dbReference type="ARBA" id="ARBA00022692"/>
    </source>
</evidence>
<keyword evidence="4 5" id="KW-0472">Membrane</keyword>
<dbReference type="InterPro" id="IPR007318">
    <property type="entry name" value="Phopholipid_MeTrfase"/>
</dbReference>
<dbReference type="AlphaFoldDB" id="A0A538SE21"/>
<dbReference type="Proteomes" id="UP000320184">
    <property type="component" value="Unassembled WGS sequence"/>
</dbReference>
<dbReference type="EMBL" id="VBOT01000120">
    <property type="protein sequence ID" value="TMQ49619.1"/>
    <property type="molecule type" value="Genomic_DNA"/>
</dbReference>
<dbReference type="GO" id="GO:0012505">
    <property type="term" value="C:endomembrane system"/>
    <property type="evidence" value="ECO:0007669"/>
    <property type="project" value="UniProtKB-SubCell"/>
</dbReference>
<name>A0A538SE21_UNCEI</name>
<dbReference type="Pfam" id="PF04191">
    <property type="entry name" value="PEMT"/>
    <property type="match status" value="1"/>
</dbReference>
<evidence type="ECO:0000256" key="3">
    <source>
        <dbReference type="ARBA" id="ARBA00022989"/>
    </source>
</evidence>
<evidence type="ECO:0000256" key="4">
    <source>
        <dbReference type="ARBA" id="ARBA00023136"/>
    </source>
</evidence>
<evidence type="ECO:0000313" key="6">
    <source>
        <dbReference type="EMBL" id="TMQ49619.1"/>
    </source>
</evidence>
<comment type="subcellular location">
    <subcellularLocation>
        <location evidence="1">Endomembrane system</location>
        <topology evidence="1">Multi-pass membrane protein</topology>
    </subcellularLocation>
</comment>
<dbReference type="PANTHER" id="PTHR12714:SF9">
    <property type="entry name" value="PROTEIN-S-ISOPRENYLCYSTEINE O-METHYLTRANSFERASE"/>
    <property type="match status" value="1"/>
</dbReference>
<gene>
    <name evidence="6" type="ORF">E6K73_09645</name>
</gene>
<accession>A0A538SE21</accession>
<keyword evidence="6" id="KW-0489">Methyltransferase</keyword>
<evidence type="ECO:0000256" key="1">
    <source>
        <dbReference type="ARBA" id="ARBA00004127"/>
    </source>
</evidence>
<protein>
    <submittedName>
        <fullName evidence="6">Isoprenylcysteine carboxylmethyltransferase family protein</fullName>
    </submittedName>
</protein>
<dbReference type="GO" id="GO:0032259">
    <property type="term" value="P:methylation"/>
    <property type="evidence" value="ECO:0007669"/>
    <property type="project" value="UniProtKB-KW"/>
</dbReference>
<evidence type="ECO:0000313" key="7">
    <source>
        <dbReference type="Proteomes" id="UP000320184"/>
    </source>
</evidence>
<feature type="transmembrane region" description="Helical" evidence="5">
    <location>
        <begin position="116"/>
        <end position="134"/>
    </location>
</feature>
<feature type="transmembrane region" description="Helical" evidence="5">
    <location>
        <begin position="5"/>
        <end position="24"/>
    </location>
</feature>
<dbReference type="PANTHER" id="PTHR12714">
    <property type="entry name" value="PROTEIN-S ISOPRENYLCYSTEINE O-METHYLTRANSFERASE"/>
    <property type="match status" value="1"/>
</dbReference>